<gene>
    <name evidence="3" type="ORF">PAECIP111893_00481</name>
</gene>
<evidence type="ECO:0008006" key="5">
    <source>
        <dbReference type="Google" id="ProtNLM"/>
    </source>
</evidence>
<proteinExistence type="predicted"/>
<accession>A0ABN8G1B4</accession>
<dbReference type="Proteomes" id="UP000838686">
    <property type="component" value="Unassembled WGS sequence"/>
</dbReference>
<keyword evidence="2" id="KW-0812">Transmembrane</keyword>
<keyword evidence="4" id="KW-1185">Reference proteome</keyword>
<protein>
    <recommendedName>
        <fullName evidence="5">Zinc ribbon domain-containing protein</fullName>
    </recommendedName>
</protein>
<feature type="region of interest" description="Disordered" evidence="1">
    <location>
        <begin position="469"/>
        <end position="503"/>
    </location>
</feature>
<keyword evidence="2" id="KW-1133">Transmembrane helix</keyword>
<feature type="transmembrane region" description="Helical" evidence="2">
    <location>
        <begin position="50"/>
        <end position="73"/>
    </location>
</feature>
<reference evidence="3" key="1">
    <citation type="submission" date="2022-01" db="EMBL/GenBank/DDBJ databases">
        <authorList>
            <person name="Criscuolo A."/>
        </authorList>
    </citation>
    <scope>NUCLEOTIDE SEQUENCE</scope>
    <source>
        <strain evidence="3">CIP111893</strain>
    </source>
</reference>
<keyword evidence="2" id="KW-0472">Membrane</keyword>
<dbReference type="EMBL" id="CAKMMF010000002">
    <property type="protein sequence ID" value="CAH1193512.1"/>
    <property type="molecule type" value="Genomic_DNA"/>
</dbReference>
<evidence type="ECO:0000313" key="3">
    <source>
        <dbReference type="EMBL" id="CAH1193512.1"/>
    </source>
</evidence>
<evidence type="ECO:0000313" key="4">
    <source>
        <dbReference type="Proteomes" id="UP000838686"/>
    </source>
</evidence>
<organism evidence="3 4">
    <name type="scientific">Paenibacillus plantiphilus</name>
    <dbReference type="NCBI Taxonomy" id="2905650"/>
    <lineage>
        <taxon>Bacteria</taxon>
        <taxon>Bacillati</taxon>
        <taxon>Bacillota</taxon>
        <taxon>Bacilli</taxon>
        <taxon>Bacillales</taxon>
        <taxon>Paenibacillaceae</taxon>
        <taxon>Paenibacillus</taxon>
    </lineage>
</organism>
<dbReference type="RefSeq" id="WP_236338725.1">
    <property type="nucleotide sequence ID" value="NZ_CAKMMF010000002.1"/>
</dbReference>
<sequence length="503" mass="54241">MYCGTCGTQVAAGTRFCGGCGNPVGGEELQEPSSPKITVPKIAMSKRAKVLASVIIGVVGLAAIAYGIAHYTYGPATPEKLNELVQQAITERNVDELASYLDPSQDSLKEAASMEAFKQAFTEETAAEYARYFKQAANLTILSGHAGSDNDHAAEPNSFYGPFILVKESSWRGTKWSFKVNVSSLKVEKPENWKIESALGTLKNDTGSYSELWPAIYKYSIGVSNAYGGTEQLEGTVSLINNSAETLNLEYLVQSNVSVPVPTFKDITFKLNGVELGQDQDSSMQWIDISPAPKEMKLEVSGSYLGKTIETTESLDPASIDTDTIKLVVNKEVAQIVADIVLKANVSWTKATNTGDASLITGFDPDEWTYKQLVANITGPSEEKLYLARVAVNPENIVLSGDEIRFDGSEEYTYAGGKASAVSNNGYSIQKQPNSDEWWIVSLHESWFASNQFENEASIIVENAEKPPAEAVVAPEAPAGEEAAATEEAPATEEAATTEEAQT</sequence>
<evidence type="ECO:0000256" key="1">
    <source>
        <dbReference type="SAM" id="MobiDB-lite"/>
    </source>
</evidence>
<comment type="caution">
    <text evidence="3">The sequence shown here is derived from an EMBL/GenBank/DDBJ whole genome shotgun (WGS) entry which is preliminary data.</text>
</comment>
<name>A0ABN8G1B4_9BACL</name>
<evidence type="ECO:0000256" key="2">
    <source>
        <dbReference type="SAM" id="Phobius"/>
    </source>
</evidence>